<evidence type="ECO:0000256" key="6">
    <source>
        <dbReference type="ARBA" id="ARBA00022692"/>
    </source>
</evidence>
<comment type="cofactor">
    <cofactor evidence="1 13">
        <name>heme</name>
        <dbReference type="ChEBI" id="CHEBI:30413"/>
    </cofactor>
</comment>
<evidence type="ECO:0000256" key="10">
    <source>
        <dbReference type="ARBA" id="ARBA00023004"/>
    </source>
</evidence>
<evidence type="ECO:0000256" key="7">
    <source>
        <dbReference type="ARBA" id="ARBA00022723"/>
    </source>
</evidence>
<dbReference type="PANTHER" id="PTHR46300:SF2">
    <property type="entry name" value="CYTOCHROME P450 MONOOXYGENASE ALNH-RELATED"/>
    <property type="match status" value="1"/>
</dbReference>
<dbReference type="InterPro" id="IPR036396">
    <property type="entry name" value="Cyt_P450_sf"/>
</dbReference>
<dbReference type="InterPro" id="IPR002401">
    <property type="entry name" value="Cyt_P450_E_grp-I"/>
</dbReference>
<name>A0A9P5T6Y6_9AGAM</name>
<evidence type="ECO:0000256" key="8">
    <source>
        <dbReference type="ARBA" id="ARBA00022989"/>
    </source>
</evidence>
<evidence type="ECO:0000256" key="3">
    <source>
        <dbReference type="ARBA" id="ARBA00005179"/>
    </source>
</evidence>
<dbReference type="EMBL" id="WHVB01000011">
    <property type="protein sequence ID" value="KAF8478441.1"/>
    <property type="molecule type" value="Genomic_DNA"/>
</dbReference>
<dbReference type="GO" id="GO:0020037">
    <property type="term" value="F:heme binding"/>
    <property type="evidence" value="ECO:0007669"/>
    <property type="project" value="InterPro"/>
</dbReference>
<keyword evidence="9" id="KW-0560">Oxidoreductase</keyword>
<evidence type="ECO:0000256" key="4">
    <source>
        <dbReference type="ARBA" id="ARBA00010617"/>
    </source>
</evidence>
<keyword evidence="16" id="KW-1185">Reference proteome</keyword>
<dbReference type="OrthoDB" id="2789670at2759"/>
<comment type="pathway">
    <text evidence="3">Secondary metabolite biosynthesis.</text>
</comment>
<dbReference type="GO" id="GO:0016020">
    <property type="term" value="C:membrane"/>
    <property type="evidence" value="ECO:0007669"/>
    <property type="project" value="UniProtKB-SubCell"/>
</dbReference>
<organism evidence="15 16">
    <name type="scientific">Russula ochroleuca</name>
    <dbReference type="NCBI Taxonomy" id="152965"/>
    <lineage>
        <taxon>Eukaryota</taxon>
        <taxon>Fungi</taxon>
        <taxon>Dikarya</taxon>
        <taxon>Basidiomycota</taxon>
        <taxon>Agaricomycotina</taxon>
        <taxon>Agaricomycetes</taxon>
        <taxon>Russulales</taxon>
        <taxon>Russulaceae</taxon>
        <taxon>Russula</taxon>
    </lineage>
</organism>
<dbReference type="PRINTS" id="PR00385">
    <property type="entry name" value="P450"/>
</dbReference>
<dbReference type="InterPro" id="IPR050364">
    <property type="entry name" value="Cytochrome_P450_fung"/>
</dbReference>
<keyword evidence="6 14" id="KW-0812">Transmembrane</keyword>
<dbReference type="CDD" id="cd11065">
    <property type="entry name" value="CYP64-like"/>
    <property type="match status" value="1"/>
</dbReference>
<evidence type="ECO:0000256" key="14">
    <source>
        <dbReference type="SAM" id="Phobius"/>
    </source>
</evidence>
<evidence type="ECO:0000313" key="16">
    <source>
        <dbReference type="Proteomes" id="UP000759537"/>
    </source>
</evidence>
<dbReference type="SUPFAM" id="SSF48264">
    <property type="entry name" value="Cytochrome P450"/>
    <property type="match status" value="1"/>
</dbReference>
<dbReference type="Proteomes" id="UP000759537">
    <property type="component" value="Unassembled WGS sequence"/>
</dbReference>
<protein>
    <submittedName>
        <fullName evidence="15">Cytochrome P450</fullName>
    </submittedName>
</protein>
<dbReference type="InterPro" id="IPR001128">
    <property type="entry name" value="Cyt_P450"/>
</dbReference>
<keyword evidence="7 13" id="KW-0479">Metal-binding</keyword>
<comment type="subcellular location">
    <subcellularLocation>
        <location evidence="2">Membrane</location>
    </subcellularLocation>
</comment>
<dbReference type="Gene3D" id="1.10.630.10">
    <property type="entry name" value="Cytochrome P450"/>
    <property type="match status" value="1"/>
</dbReference>
<comment type="similarity">
    <text evidence="4">Belongs to the cytochrome P450 family.</text>
</comment>
<keyword evidence="8 14" id="KW-1133">Transmembrane helix</keyword>
<evidence type="ECO:0000256" key="9">
    <source>
        <dbReference type="ARBA" id="ARBA00023002"/>
    </source>
</evidence>
<sequence>MLPPAGDINDPLGFLSLASLSQLLTPGLGLIATLVAILVAQYVRSPWRRVPPGPKGLPVLGNALQVQNKDWMFGRECKRKFEHIMYLNALGQPIIVIHSLKAAFELIDRRANIYSDRPRFIVAQELFCGGLFPALLSYGDVWRRVRRAAHEVLTKVAVRDYHPVYRKEAILLAAGMLETPDASDKHIQRSSASATMSILYDYPTLENEHDKNFMGIHAFVDRMSAAAAPGAYLVESFPWMLHIPARFAKWKREGIEHFKRHSSMFNGLLDTVSNDIVSRYFPHSLNILESLSFQAKGSERPSVSASLMKNSNRSGLSNTEIAWLLGGLYTAGAETSANTLAWWTRAMIAHPEIQKRAQDELDAVVGRSRAPTFADAPNLPYIQALVKESLRWRPAFPFSIPHSTSEDDWYEGMFIPKGTICLINLWQCHHDPSSYGPDAASFNPERFLDEEGGLIPGPVETRDDGHGTYGFGRRACVGKHAANDLLFINIATVLWAVQLKCSRDEDGKEIPVDLETDDYSGMIFRPPAYRCKVTPRFPEAPLLLMEELELLKA</sequence>
<keyword evidence="12 14" id="KW-0472">Membrane</keyword>
<dbReference type="GO" id="GO:0005506">
    <property type="term" value="F:iron ion binding"/>
    <property type="evidence" value="ECO:0007669"/>
    <property type="project" value="InterPro"/>
</dbReference>
<dbReference type="PANTHER" id="PTHR46300">
    <property type="entry name" value="P450, PUTATIVE (EUROFUNG)-RELATED-RELATED"/>
    <property type="match status" value="1"/>
</dbReference>
<gene>
    <name evidence="15" type="ORF">DFH94DRAFT_56554</name>
</gene>
<reference evidence="15" key="2">
    <citation type="journal article" date="2020" name="Nat. Commun.">
        <title>Large-scale genome sequencing of mycorrhizal fungi provides insights into the early evolution of symbiotic traits.</title>
        <authorList>
            <person name="Miyauchi S."/>
            <person name="Kiss E."/>
            <person name="Kuo A."/>
            <person name="Drula E."/>
            <person name="Kohler A."/>
            <person name="Sanchez-Garcia M."/>
            <person name="Morin E."/>
            <person name="Andreopoulos B."/>
            <person name="Barry K.W."/>
            <person name="Bonito G."/>
            <person name="Buee M."/>
            <person name="Carver A."/>
            <person name="Chen C."/>
            <person name="Cichocki N."/>
            <person name="Clum A."/>
            <person name="Culley D."/>
            <person name="Crous P.W."/>
            <person name="Fauchery L."/>
            <person name="Girlanda M."/>
            <person name="Hayes R.D."/>
            <person name="Keri Z."/>
            <person name="LaButti K."/>
            <person name="Lipzen A."/>
            <person name="Lombard V."/>
            <person name="Magnuson J."/>
            <person name="Maillard F."/>
            <person name="Murat C."/>
            <person name="Nolan M."/>
            <person name="Ohm R.A."/>
            <person name="Pangilinan J."/>
            <person name="Pereira M.F."/>
            <person name="Perotto S."/>
            <person name="Peter M."/>
            <person name="Pfister S."/>
            <person name="Riley R."/>
            <person name="Sitrit Y."/>
            <person name="Stielow J.B."/>
            <person name="Szollosi G."/>
            <person name="Zifcakova L."/>
            <person name="Stursova M."/>
            <person name="Spatafora J.W."/>
            <person name="Tedersoo L."/>
            <person name="Vaario L.M."/>
            <person name="Yamada A."/>
            <person name="Yan M."/>
            <person name="Wang P."/>
            <person name="Xu J."/>
            <person name="Bruns T."/>
            <person name="Baldrian P."/>
            <person name="Vilgalys R."/>
            <person name="Dunand C."/>
            <person name="Henrissat B."/>
            <person name="Grigoriev I.V."/>
            <person name="Hibbett D."/>
            <person name="Nagy L.G."/>
            <person name="Martin F.M."/>
        </authorList>
    </citation>
    <scope>NUCLEOTIDE SEQUENCE</scope>
    <source>
        <strain evidence="15">Prilba</strain>
    </source>
</reference>
<dbReference type="GO" id="GO:0004497">
    <property type="term" value="F:monooxygenase activity"/>
    <property type="evidence" value="ECO:0007669"/>
    <property type="project" value="UniProtKB-KW"/>
</dbReference>
<evidence type="ECO:0000256" key="13">
    <source>
        <dbReference type="PIRSR" id="PIRSR602401-1"/>
    </source>
</evidence>
<keyword evidence="5 13" id="KW-0349">Heme</keyword>
<evidence type="ECO:0000256" key="1">
    <source>
        <dbReference type="ARBA" id="ARBA00001971"/>
    </source>
</evidence>
<feature type="transmembrane region" description="Helical" evidence="14">
    <location>
        <begin position="20"/>
        <end position="40"/>
    </location>
</feature>
<reference evidence="15" key="1">
    <citation type="submission" date="2019-10" db="EMBL/GenBank/DDBJ databases">
        <authorList>
            <consortium name="DOE Joint Genome Institute"/>
            <person name="Kuo A."/>
            <person name="Miyauchi S."/>
            <person name="Kiss E."/>
            <person name="Drula E."/>
            <person name="Kohler A."/>
            <person name="Sanchez-Garcia M."/>
            <person name="Andreopoulos B."/>
            <person name="Barry K.W."/>
            <person name="Bonito G."/>
            <person name="Buee M."/>
            <person name="Carver A."/>
            <person name="Chen C."/>
            <person name="Cichocki N."/>
            <person name="Clum A."/>
            <person name="Culley D."/>
            <person name="Crous P.W."/>
            <person name="Fauchery L."/>
            <person name="Girlanda M."/>
            <person name="Hayes R."/>
            <person name="Keri Z."/>
            <person name="LaButti K."/>
            <person name="Lipzen A."/>
            <person name="Lombard V."/>
            <person name="Magnuson J."/>
            <person name="Maillard F."/>
            <person name="Morin E."/>
            <person name="Murat C."/>
            <person name="Nolan M."/>
            <person name="Ohm R."/>
            <person name="Pangilinan J."/>
            <person name="Pereira M."/>
            <person name="Perotto S."/>
            <person name="Peter M."/>
            <person name="Riley R."/>
            <person name="Sitrit Y."/>
            <person name="Stielow B."/>
            <person name="Szollosi G."/>
            <person name="Zifcakova L."/>
            <person name="Stursova M."/>
            <person name="Spatafora J.W."/>
            <person name="Tedersoo L."/>
            <person name="Vaario L.-M."/>
            <person name="Yamada A."/>
            <person name="Yan M."/>
            <person name="Wang P."/>
            <person name="Xu J."/>
            <person name="Bruns T."/>
            <person name="Baldrian P."/>
            <person name="Vilgalys R."/>
            <person name="Henrissat B."/>
            <person name="Grigoriev I.V."/>
            <person name="Hibbett D."/>
            <person name="Nagy L.G."/>
            <person name="Martin F.M."/>
        </authorList>
    </citation>
    <scope>NUCLEOTIDE SEQUENCE</scope>
    <source>
        <strain evidence="15">Prilba</strain>
    </source>
</reference>
<proteinExistence type="inferred from homology"/>
<comment type="caution">
    <text evidence="15">The sequence shown here is derived from an EMBL/GenBank/DDBJ whole genome shotgun (WGS) entry which is preliminary data.</text>
</comment>
<accession>A0A9P5T6Y6</accession>
<evidence type="ECO:0000256" key="12">
    <source>
        <dbReference type="ARBA" id="ARBA00023136"/>
    </source>
</evidence>
<feature type="binding site" description="axial binding residue" evidence="13">
    <location>
        <position position="476"/>
    </location>
    <ligand>
        <name>heme</name>
        <dbReference type="ChEBI" id="CHEBI:30413"/>
    </ligand>
    <ligandPart>
        <name>Fe</name>
        <dbReference type="ChEBI" id="CHEBI:18248"/>
    </ligandPart>
</feature>
<dbReference type="Pfam" id="PF00067">
    <property type="entry name" value="p450"/>
    <property type="match status" value="1"/>
</dbReference>
<evidence type="ECO:0000256" key="2">
    <source>
        <dbReference type="ARBA" id="ARBA00004370"/>
    </source>
</evidence>
<dbReference type="GO" id="GO:0016705">
    <property type="term" value="F:oxidoreductase activity, acting on paired donors, with incorporation or reduction of molecular oxygen"/>
    <property type="evidence" value="ECO:0007669"/>
    <property type="project" value="InterPro"/>
</dbReference>
<evidence type="ECO:0000313" key="15">
    <source>
        <dbReference type="EMBL" id="KAF8478441.1"/>
    </source>
</evidence>
<keyword evidence="10 13" id="KW-0408">Iron</keyword>
<dbReference type="PRINTS" id="PR00463">
    <property type="entry name" value="EP450I"/>
</dbReference>
<evidence type="ECO:0000256" key="11">
    <source>
        <dbReference type="ARBA" id="ARBA00023033"/>
    </source>
</evidence>
<keyword evidence="11" id="KW-0503">Monooxygenase</keyword>
<evidence type="ECO:0000256" key="5">
    <source>
        <dbReference type="ARBA" id="ARBA00022617"/>
    </source>
</evidence>
<dbReference type="AlphaFoldDB" id="A0A9P5T6Y6"/>